<feature type="region of interest" description="Disordered" evidence="1">
    <location>
        <begin position="79"/>
        <end position="258"/>
    </location>
</feature>
<dbReference type="EMBL" id="JH711585">
    <property type="protein sequence ID" value="EIW76798.1"/>
    <property type="molecule type" value="Genomic_DNA"/>
</dbReference>
<dbReference type="RefSeq" id="XP_007773130.1">
    <property type="nucleotide sequence ID" value="XM_007774940.1"/>
</dbReference>
<feature type="region of interest" description="Disordered" evidence="1">
    <location>
        <begin position="1"/>
        <end position="42"/>
    </location>
</feature>
<reference evidence="3" key="1">
    <citation type="journal article" date="2012" name="Science">
        <title>The Paleozoic origin of enzymatic lignin decomposition reconstructed from 31 fungal genomes.</title>
        <authorList>
            <person name="Floudas D."/>
            <person name="Binder M."/>
            <person name="Riley R."/>
            <person name="Barry K."/>
            <person name="Blanchette R.A."/>
            <person name="Henrissat B."/>
            <person name="Martinez A.T."/>
            <person name="Otillar R."/>
            <person name="Spatafora J.W."/>
            <person name="Yadav J.S."/>
            <person name="Aerts A."/>
            <person name="Benoit I."/>
            <person name="Boyd A."/>
            <person name="Carlson A."/>
            <person name="Copeland A."/>
            <person name="Coutinho P.M."/>
            <person name="de Vries R.P."/>
            <person name="Ferreira P."/>
            <person name="Findley K."/>
            <person name="Foster B."/>
            <person name="Gaskell J."/>
            <person name="Glotzer D."/>
            <person name="Gorecki P."/>
            <person name="Heitman J."/>
            <person name="Hesse C."/>
            <person name="Hori C."/>
            <person name="Igarashi K."/>
            <person name="Jurgens J.A."/>
            <person name="Kallen N."/>
            <person name="Kersten P."/>
            <person name="Kohler A."/>
            <person name="Kuees U."/>
            <person name="Kumar T.K.A."/>
            <person name="Kuo A."/>
            <person name="LaButti K."/>
            <person name="Larrondo L.F."/>
            <person name="Lindquist E."/>
            <person name="Ling A."/>
            <person name="Lombard V."/>
            <person name="Lucas S."/>
            <person name="Lundell T."/>
            <person name="Martin R."/>
            <person name="McLaughlin D.J."/>
            <person name="Morgenstern I."/>
            <person name="Morin E."/>
            <person name="Murat C."/>
            <person name="Nagy L.G."/>
            <person name="Nolan M."/>
            <person name="Ohm R.A."/>
            <person name="Patyshakuliyeva A."/>
            <person name="Rokas A."/>
            <person name="Ruiz-Duenas F.J."/>
            <person name="Sabat G."/>
            <person name="Salamov A."/>
            <person name="Samejima M."/>
            <person name="Schmutz J."/>
            <person name="Slot J.C."/>
            <person name="St John F."/>
            <person name="Stenlid J."/>
            <person name="Sun H."/>
            <person name="Sun S."/>
            <person name="Syed K."/>
            <person name="Tsang A."/>
            <person name="Wiebenga A."/>
            <person name="Young D."/>
            <person name="Pisabarro A."/>
            <person name="Eastwood D.C."/>
            <person name="Martin F."/>
            <person name="Cullen D."/>
            <person name="Grigoriev I.V."/>
            <person name="Hibbett D.S."/>
        </authorList>
    </citation>
    <scope>NUCLEOTIDE SEQUENCE [LARGE SCALE GENOMIC DNA]</scope>
    <source>
        <strain evidence="3">RWD-64-598 SS2</strain>
    </source>
</reference>
<evidence type="ECO:0000313" key="2">
    <source>
        <dbReference type="EMBL" id="EIW76798.1"/>
    </source>
</evidence>
<dbReference type="OMA" id="MARTYTG"/>
<feature type="compositionally biased region" description="Low complexity" evidence="1">
    <location>
        <begin position="1"/>
        <end position="13"/>
    </location>
</feature>
<evidence type="ECO:0000313" key="3">
    <source>
        <dbReference type="Proteomes" id="UP000053558"/>
    </source>
</evidence>
<organism evidence="2 3">
    <name type="scientific">Coniophora puteana (strain RWD-64-598)</name>
    <name type="common">Brown rot fungus</name>
    <dbReference type="NCBI Taxonomy" id="741705"/>
    <lineage>
        <taxon>Eukaryota</taxon>
        <taxon>Fungi</taxon>
        <taxon>Dikarya</taxon>
        <taxon>Basidiomycota</taxon>
        <taxon>Agaricomycotina</taxon>
        <taxon>Agaricomycetes</taxon>
        <taxon>Agaricomycetidae</taxon>
        <taxon>Boletales</taxon>
        <taxon>Coniophorineae</taxon>
        <taxon>Coniophoraceae</taxon>
        <taxon>Coniophora</taxon>
    </lineage>
</organism>
<gene>
    <name evidence="2" type="ORF">CONPUDRAFT_168552</name>
</gene>
<dbReference type="OrthoDB" id="3187054at2759"/>
<comment type="caution">
    <text evidence="2">The sequence shown here is derived from an EMBL/GenBank/DDBJ whole genome shotgun (WGS) entry which is preliminary data.</text>
</comment>
<dbReference type="GeneID" id="19206018"/>
<evidence type="ECO:0000256" key="1">
    <source>
        <dbReference type="SAM" id="MobiDB-lite"/>
    </source>
</evidence>
<proteinExistence type="predicted"/>
<keyword evidence="3" id="KW-1185">Reference proteome</keyword>
<feature type="compositionally biased region" description="Polar residues" evidence="1">
    <location>
        <begin position="127"/>
        <end position="136"/>
    </location>
</feature>
<dbReference type="AlphaFoldDB" id="A0A5M3MC69"/>
<sequence>MYPSSSPAAIPRPILKRHQTSRDYPSSHCSPDRFHGVHFPPSPVLAKTHLVHSPSTYDRSPIVVGENDCALPERGCPGRTYNLDDSSSSGSSAESARRLLHRSSDHCHPRAALVSQTSQNQHHRRTSSPMARTYTGTELDYRSHQNHSIPHTMPSLIPDVSSESDESDGFTSPPPDSLNVTLASGPSIPRPRVARASNTGFPNMTPCDDGSNLYASSNPSFLPHPPSSDDKPKRRKHRDQDGKPSSRRSGAARVAGDDASYTSFSLCKGLSNCSLDSSPGDCLDGF</sequence>
<name>A0A5M3MC69_CONPW</name>
<protein>
    <submittedName>
        <fullName evidence="2">Uncharacterized protein</fullName>
    </submittedName>
</protein>
<accession>A0A5M3MC69</accession>
<feature type="compositionally biased region" description="Basic and acidic residues" evidence="1">
    <location>
        <begin position="227"/>
        <end position="244"/>
    </location>
</feature>
<dbReference type="Proteomes" id="UP000053558">
    <property type="component" value="Unassembled WGS sequence"/>
</dbReference>
<dbReference type="KEGG" id="cput:CONPUDRAFT_168552"/>